<dbReference type="Gene3D" id="2.60.40.10">
    <property type="entry name" value="Immunoglobulins"/>
    <property type="match status" value="1"/>
</dbReference>
<comment type="caution">
    <text evidence="3">The sequence shown here is derived from an EMBL/GenBank/DDBJ whole genome shotgun (WGS) entry which is preliminary data.</text>
</comment>
<dbReference type="EMBL" id="QNUK01000759">
    <property type="protein sequence ID" value="KAF5889858.1"/>
    <property type="molecule type" value="Genomic_DNA"/>
</dbReference>
<evidence type="ECO:0000313" key="4">
    <source>
        <dbReference type="Proteomes" id="UP000727407"/>
    </source>
</evidence>
<dbReference type="AlphaFoldDB" id="A0A8J4TG92"/>
<proteinExistence type="predicted"/>
<keyword evidence="2" id="KW-0472">Membrane</keyword>
<reference evidence="3" key="1">
    <citation type="submission" date="2020-07" db="EMBL/GenBank/DDBJ databases">
        <title>Clarias magur genome sequencing, assembly and annotation.</title>
        <authorList>
            <person name="Kushwaha B."/>
            <person name="Kumar R."/>
            <person name="Das P."/>
            <person name="Joshi C.G."/>
            <person name="Kumar D."/>
            <person name="Nagpure N.S."/>
            <person name="Pandey M."/>
            <person name="Agarwal S."/>
            <person name="Srivastava S."/>
            <person name="Singh M."/>
            <person name="Sahoo L."/>
            <person name="Jayasankar P."/>
            <person name="Meher P.K."/>
            <person name="Koringa P.G."/>
            <person name="Iquebal M.A."/>
            <person name="Das S.P."/>
            <person name="Bit A."/>
            <person name="Patnaik S."/>
            <person name="Patel N."/>
            <person name="Shah T.M."/>
            <person name="Hinsu A."/>
            <person name="Jena J.K."/>
        </authorList>
    </citation>
    <scope>NUCLEOTIDE SEQUENCE</scope>
    <source>
        <strain evidence="3">CIFAMagur01</strain>
        <tissue evidence="3">Testis</tissue>
    </source>
</reference>
<evidence type="ECO:0000313" key="3">
    <source>
        <dbReference type="EMBL" id="KAF5889858.1"/>
    </source>
</evidence>
<organism evidence="3 4">
    <name type="scientific">Clarias magur</name>
    <name type="common">Asian catfish</name>
    <name type="synonym">Macropteronotus magur</name>
    <dbReference type="NCBI Taxonomy" id="1594786"/>
    <lineage>
        <taxon>Eukaryota</taxon>
        <taxon>Metazoa</taxon>
        <taxon>Chordata</taxon>
        <taxon>Craniata</taxon>
        <taxon>Vertebrata</taxon>
        <taxon>Euteleostomi</taxon>
        <taxon>Actinopterygii</taxon>
        <taxon>Neopterygii</taxon>
        <taxon>Teleostei</taxon>
        <taxon>Ostariophysi</taxon>
        <taxon>Siluriformes</taxon>
        <taxon>Clariidae</taxon>
        <taxon>Clarias</taxon>
    </lineage>
</organism>
<feature type="transmembrane region" description="Helical" evidence="2">
    <location>
        <begin position="207"/>
        <end position="227"/>
    </location>
</feature>
<gene>
    <name evidence="3" type="ORF">DAT39_020437</name>
</gene>
<dbReference type="Proteomes" id="UP000727407">
    <property type="component" value="Unassembled WGS sequence"/>
</dbReference>
<dbReference type="OrthoDB" id="8888252at2759"/>
<keyword evidence="4" id="KW-1185">Reference proteome</keyword>
<keyword evidence="2" id="KW-0812">Transmembrane</keyword>
<keyword evidence="1" id="KW-0175">Coiled coil</keyword>
<feature type="coiled-coil region" evidence="1">
    <location>
        <begin position="228"/>
        <end position="288"/>
    </location>
</feature>
<dbReference type="InterPro" id="IPR036179">
    <property type="entry name" value="Ig-like_dom_sf"/>
</dbReference>
<evidence type="ECO:0000256" key="2">
    <source>
        <dbReference type="SAM" id="Phobius"/>
    </source>
</evidence>
<dbReference type="InterPro" id="IPR013783">
    <property type="entry name" value="Ig-like_fold"/>
</dbReference>
<feature type="non-terminal residue" evidence="3">
    <location>
        <position position="1"/>
    </location>
</feature>
<keyword evidence="2" id="KW-1133">Transmembrane helix</keyword>
<accession>A0A8J4TG92</accession>
<sequence length="329" mass="37433">MSDPGSAFVFPIYAKLHHPVTLPCETWCSGRATWSLDNNRDVVIARCDYISCSSEKEGYEMSHDHYIRGDLSLTITNPDYSMRETYTCECDYSDYATVRLRINPEFSAVQMQTEENLKLDLSVPESVEVIYRGSDSADDVQICTVTNRTLQCQSEYIPRTSLSNSELTLRDVQRSESGTYTIRNLDYKEGIRVYAVSVSGLTTIETAGIVIGLLLLVLVIAGVVFYTKRKIEKKRERKKEEADQKLRKLKSLMKAVDKHIKQAQHKPHVEVEAALQQVEMKIKELEQAYRGDSEYSEQVKSFCNKKTSEMELYRKLSTGMGSLPLVTGE</sequence>
<protein>
    <submittedName>
        <fullName evidence="3">CAP-Gly domain-containing linker protein 1-like isoform X1</fullName>
    </submittedName>
</protein>
<evidence type="ECO:0000256" key="1">
    <source>
        <dbReference type="SAM" id="Coils"/>
    </source>
</evidence>
<dbReference type="SUPFAM" id="SSF48726">
    <property type="entry name" value="Immunoglobulin"/>
    <property type="match status" value="1"/>
</dbReference>
<name>A0A8J4TG92_CLAMG</name>